<evidence type="ECO:0000313" key="3">
    <source>
        <dbReference type="EMBL" id="KAK1354857.1"/>
    </source>
</evidence>
<evidence type="ECO:0000256" key="2">
    <source>
        <dbReference type="SAM" id="MobiDB-lite"/>
    </source>
</evidence>
<feature type="region of interest" description="Disordered" evidence="2">
    <location>
        <begin position="180"/>
        <end position="199"/>
    </location>
</feature>
<dbReference type="Pfam" id="PF03398">
    <property type="entry name" value="Ist1"/>
    <property type="match status" value="1"/>
</dbReference>
<reference evidence="3" key="1">
    <citation type="submission" date="2023-02" db="EMBL/GenBank/DDBJ databases">
        <title>Genome of toxic invasive species Heracleum sosnowskyi carries increased number of genes despite the absence of recent whole-genome duplications.</title>
        <authorList>
            <person name="Schelkunov M."/>
            <person name="Shtratnikova V."/>
            <person name="Makarenko M."/>
            <person name="Klepikova A."/>
            <person name="Omelchenko D."/>
            <person name="Novikova G."/>
            <person name="Obukhova E."/>
            <person name="Bogdanov V."/>
            <person name="Penin A."/>
            <person name="Logacheva M."/>
        </authorList>
    </citation>
    <scope>NUCLEOTIDE SEQUENCE</scope>
    <source>
        <strain evidence="3">Hsosn_3</strain>
        <tissue evidence="3">Leaf</tissue>
    </source>
</reference>
<dbReference type="Proteomes" id="UP001237642">
    <property type="component" value="Unassembled WGS sequence"/>
</dbReference>
<feature type="region of interest" description="Disordered" evidence="2">
    <location>
        <begin position="223"/>
        <end position="261"/>
    </location>
</feature>
<keyword evidence="4" id="KW-1185">Reference proteome</keyword>
<dbReference type="PANTHER" id="PTHR12161:SF13">
    <property type="entry name" value="REGULATOR OF VPS4 ACTIVITY IN THE MVB PATHWAY PROTEIN"/>
    <property type="match status" value="1"/>
</dbReference>
<feature type="compositionally biased region" description="Low complexity" evidence="2">
    <location>
        <begin position="728"/>
        <end position="739"/>
    </location>
</feature>
<feature type="compositionally biased region" description="Polar residues" evidence="2">
    <location>
        <begin position="441"/>
        <end position="456"/>
    </location>
</feature>
<feature type="region of interest" description="Disordered" evidence="2">
    <location>
        <begin position="524"/>
        <end position="574"/>
    </location>
</feature>
<comment type="similarity">
    <text evidence="1">Belongs to the IST1 family.</text>
</comment>
<dbReference type="InterPro" id="IPR042277">
    <property type="entry name" value="IST1-like"/>
</dbReference>
<dbReference type="InterPro" id="IPR005061">
    <property type="entry name" value="Ist1"/>
</dbReference>
<feature type="compositionally biased region" description="Low complexity" evidence="2">
    <location>
        <begin position="369"/>
        <end position="380"/>
    </location>
</feature>
<feature type="compositionally biased region" description="Polar residues" evidence="2">
    <location>
        <begin position="894"/>
        <end position="905"/>
    </location>
</feature>
<proteinExistence type="inferred from homology"/>
<feature type="compositionally biased region" description="Polar residues" evidence="2">
    <location>
        <begin position="230"/>
        <end position="246"/>
    </location>
</feature>
<comment type="caution">
    <text evidence="3">The sequence shown here is derived from an EMBL/GenBank/DDBJ whole genome shotgun (WGS) entry which is preliminary data.</text>
</comment>
<feature type="compositionally biased region" description="Basic and acidic residues" evidence="2">
    <location>
        <begin position="381"/>
        <end position="397"/>
    </location>
</feature>
<dbReference type="AlphaFoldDB" id="A0AAD8M092"/>
<feature type="compositionally biased region" description="Polar residues" evidence="2">
    <location>
        <begin position="415"/>
        <end position="425"/>
    </location>
</feature>
<feature type="region of interest" description="Disordered" evidence="2">
    <location>
        <begin position="356"/>
        <end position="467"/>
    </location>
</feature>
<sequence>MLSKSFKSSKCKTSLKLATSRIKLMKNKKGSQMVQMKRELAQLLDSGQERTARIRVEHLIREEKMVAAYELIEIYCELIAARLPIIESQKNCPIDLKEAIASVIFASPRCSDIPELTDVKKHFTAKYGKEFITAALELRPNSGVARMVVEKLSAVAPDVQTKSKVLNAIAEEHNIKWDSKSFEEKESKPAEDLLNGPSSFEKAGEMHAVSKIQVPNVQATSSYDKPVGQVNFSESNSRSSLNTPKYSSADPGVLNTNTGFNPDLRSSGSWAERMEYRQSFGRDDAYSDRKHWDIEFKDATSAAHAAAEAAERASMAARAAAELSTREDITRRYSTESQKLKRHDLEGYYAAGNGEDLNRYVQEEDRRPSQSSSRSYSKASIYDEKIVNNMQKPDRYSENVASKETTRAKKDVISPKNNRNNQSFEGGTKRVSGRRDDFDTENVNQFGGSNMGRQHNSSSSLSRSSSDNEIYNALDHSNSKSAAAGDPYVENYQESVHNGVENIGSYNDYFAAFDEYELNDDNHKFDAGPKYDEGESTSYAPSPERTSATFSRTSLDTWNPRRDAYNSPEPLTSQSHFSAENLFSPRFSESPAKSVNPTESEKIPVTYSMDASKFDSEDELDNSTYDETNDSGIYSPKQKVFSQYPEPANVETQGSTGSLAFKEIGEDDVHATGSSDALRLAIQNRMESENKLSYGALTGGFRNKGYMHPPYRKLSGDASSLPKETAEQNSSRNSSHSQSINTAKEKSSFSVLTTRSDSDADTDDSMDEVIQKASSIREAPQSQKVSMKSNFMPPVASYFDDDEDSAQDVPEKTSLNRDHLVSGASRRTKASNERQTSSSKYIPETVASVNPHSHYERKPNSSNYGASNSTELKYQKSMTSSHTGQGKQPGATEQAISKATLASKTSTREENFKPSAVGQPSIPYRHTEAKDNLENVQIPTVKAKPPKKEEPPKRASHVHPKLPDYQSLAAHMQSLRSNRH</sequence>
<name>A0AAD8M092_9APIA</name>
<dbReference type="Gene3D" id="1.20.1260.60">
    <property type="entry name" value="Vacuolar protein sorting-associated protein Ist1"/>
    <property type="match status" value="1"/>
</dbReference>
<dbReference type="EMBL" id="JAUIZM010000011">
    <property type="protein sequence ID" value="KAK1354857.1"/>
    <property type="molecule type" value="Genomic_DNA"/>
</dbReference>
<feature type="compositionally biased region" description="Polar residues" evidence="2">
    <location>
        <begin position="780"/>
        <end position="789"/>
    </location>
</feature>
<protein>
    <submittedName>
        <fullName evidence="3">Ist1 domain-containing protein</fullName>
    </submittedName>
</protein>
<gene>
    <name evidence="3" type="ORF">POM88_048113</name>
</gene>
<evidence type="ECO:0000256" key="1">
    <source>
        <dbReference type="ARBA" id="ARBA00005536"/>
    </source>
</evidence>
<evidence type="ECO:0000313" key="4">
    <source>
        <dbReference type="Proteomes" id="UP001237642"/>
    </source>
</evidence>
<dbReference type="PANTHER" id="PTHR12161">
    <property type="entry name" value="IST1 FAMILY MEMBER"/>
    <property type="match status" value="1"/>
</dbReference>
<feature type="compositionally biased region" description="Basic and acidic residues" evidence="2">
    <location>
        <begin position="524"/>
        <end position="533"/>
    </location>
</feature>
<feature type="compositionally biased region" description="Basic and acidic residues" evidence="2">
    <location>
        <begin position="404"/>
        <end position="413"/>
    </location>
</feature>
<feature type="compositionally biased region" description="Polar residues" evidence="2">
    <location>
        <begin position="860"/>
        <end position="886"/>
    </location>
</feature>
<feature type="compositionally biased region" description="Polar residues" evidence="2">
    <location>
        <begin position="622"/>
        <end position="632"/>
    </location>
</feature>
<accession>A0AAD8M092</accession>
<feature type="region of interest" description="Disordered" evidence="2">
    <location>
        <begin position="587"/>
        <end position="635"/>
    </location>
</feature>
<organism evidence="3 4">
    <name type="scientific">Heracleum sosnowskyi</name>
    <dbReference type="NCBI Taxonomy" id="360622"/>
    <lineage>
        <taxon>Eukaryota</taxon>
        <taxon>Viridiplantae</taxon>
        <taxon>Streptophyta</taxon>
        <taxon>Embryophyta</taxon>
        <taxon>Tracheophyta</taxon>
        <taxon>Spermatophyta</taxon>
        <taxon>Magnoliopsida</taxon>
        <taxon>eudicotyledons</taxon>
        <taxon>Gunneridae</taxon>
        <taxon>Pentapetalae</taxon>
        <taxon>asterids</taxon>
        <taxon>campanulids</taxon>
        <taxon>Apiales</taxon>
        <taxon>Apiaceae</taxon>
        <taxon>Apioideae</taxon>
        <taxon>apioid superclade</taxon>
        <taxon>Tordylieae</taxon>
        <taxon>Tordyliinae</taxon>
        <taxon>Heracleum</taxon>
    </lineage>
</organism>
<feature type="compositionally biased region" description="Basic and acidic residues" evidence="2">
    <location>
        <begin position="809"/>
        <end position="820"/>
    </location>
</feature>
<feature type="compositionally biased region" description="Basic and acidic residues" evidence="2">
    <location>
        <begin position="356"/>
        <end position="368"/>
    </location>
</feature>
<feature type="region of interest" description="Disordered" evidence="2">
    <location>
        <begin position="708"/>
        <end position="980"/>
    </location>
</feature>
<feature type="compositionally biased region" description="Basic and acidic residues" evidence="2">
    <location>
        <begin position="180"/>
        <end position="191"/>
    </location>
</feature>
<dbReference type="FunFam" id="1.20.1260.60:FF:000003">
    <property type="entry name" value="IST1-like protein isoform A"/>
    <property type="match status" value="1"/>
</dbReference>
<dbReference type="GO" id="GO:0015031">
    <property type="term" value="P:protein transport"/>
    <property type="evidence" value="ECO:0007669"/>
    <property type="project" value="InterPro"/>
</dbReference>
<reference evidence="3" key="2">
    <citation type="submission" date="2023-05" db="EMBL/GenBank/DDBJ databases">
        <authorList>
            <person name="Schelkunov M.I."/>
        </authorList>
    </citation>
    <scope>NUCLEOTIDE SEQUENCE</scope>
    <source>
        <strain evidence="3">Hsosn_3</strain>
        <tissue evidence="3">Leaf</tissue>
    </source>
</reference>
<feature type="compositionally biased region" description="Polar residues" evidence="2">
    <location>
        <begin position="536"/>
        <end position="557"/>
    </location>
</feature>